<accession>A0ABQ4YCC4</accession>
<name>A0ABQ4YCC4_9ASTR</name>
<dbReference type="Proteomes" id="UP001151760">
    <property type="component" value="Unassembled WGS sequence"/>
</dbReference>
<evidence type="ECO:0000313" key="2">
    <source>
        <dbReference type="EMBL" id="GJS75369.1"/>
    </source>
</evidence>
<dbReference type="EMBL" id="BQNB010010299">
    <property type="protein sequence ID" value="GJS75369.1"/>
    <property type="molecule type" value="Genomic_DNA"/>
</dbReference>
<feature type="region of interest" description="Disordered" evidence="1">
    <location>
        <begin position="57"/>
        <end position="105"/>
    </location>
</feature>
<reference evidence="2" key="1">
    <citation type="journal article" date="2022" name="Int. J. Mol. Sci.">
        <title>Draft Genome of Tanacetum Coccineum: Genomic Comparison of Closely Related Tanacetum-Family Plants.</title>
        <authorList>
            <person name="Yamashiro T."/>
            <person name="Shiraishi A."/>
            <person name="Nakayama K."/>
            <person name="Satake H."/>
        </authorList>
    </citation>
    <scope>NUCLEOTIDE SEQUENCE</scope>
</reference>
<keyword evidence="3" id="KW-1185">Reference proteome</keyword>
<evidence type="ECO:0000313" key="3">
    <source>
        <dbReference type="Proteomes" id="UP001151760"/>
    </source>
</evidence>
<evidence type="ECO:0000256" key="1">
    <source>
        <dbReference type="SAM" id="MobiDB-lite"/>
    </source>
</evidence>
<proteinExistence type="predicted"/>
<sequence length="139" mass="15830">MPITLRPLTLLISMGENPDDEADERTAEEYLRDLELEFHERGLLASSKPQLTNIVIDITPPEEQPDDPPHTTPKDNRGNGITRDIDESPCKLVPASKEIRPNPDTPVLICYEINGKMYQLTNEKIQAHMEKEERLERAS</sequence>
<feature type="compositionally biased region" description="Basic and acidic residues" evidence="1">
    <location>
        <begin position="67"/>
        <end position="89"/>
    </location>
</feature>
<comment type="caution">
    <text evidence="2">The sequence shown here is derived from an EMBL/GenBank/DDBJ whole genome shotgun (WGS) entry which is preliminary data.</text>
</comment>
<protein>
    <submittedName>
        <fullName evidence="2">Uncharacterized protein</fullName>
    </submittedName>
</protein>
<gene>
    <name evidence="2" type="ORF">Tco_0725250</name>
</gene>
<reference evidence="2" key="2">
    <citation type="submission" date="2022-01" db="EMBL/GenBank/DDBJ databases">
        <authorList>
            <person name="Yamashiro T."/>
            <person name="Shiraishi A."/>
            <person name="Satake H."/>
            <person name="Nakayama K."/>
        </authorList>
    </citation>
    <scope>NUCLEOTIDE SEQUENCE</scope>
</reference>
<organism evidence="2 3">
    <name type="scientific">Tanacetum coccineum</name>
    <dbReference type="NCBI Taxonomy" id="301880"/>
    <lineage>
        <taxon>Eukaryota</taxon>
        <taxon>Viridiplantae</taxon>
        <taxon>Streptophyta</taxon>
        <taxon>Embryophyta</taxon>
        <taxon>Tracheophyta</taxon>
        <taxon>Spermatophyta</taxon>
        <taxon>Magnoliopsida</taxon>
        <taxon>eudicotyledons</taxon>
        <taxon>Gunneridae</taxon>
        <taxon>Pentapetalae</taxon>
        <taxon>asterids</taxon>
        <taxon>campanulids</taxon>
        <taxon>Asterales</taxon>
        <taxon>Asteraceae</taxon>
        <taxon>Asteroideae</taxon>
        <taxon>Anthemideae</taxon>
        <taxon>Anthemidinae</taxon>
        <taxon>Tanacetum</taxon>
    </lineage>
</organism>